<gene>
    <name evidence="4" type="primary">LOC100210244</name>
</gene>
<dbReference type="GeneID" id="100210244"/>
<sequence>MVKIREFKSSDKDEQSARQLSSSFDETDFEFLDESVIEDEEASYKSIISKKILTLDFSKNSSSIQFGIGGATGWLTGYLVGKVGKALAAAVGGSILLLNMGTRAGYITVDWEKVDTDVRTASETVSHRIAQKKENEQTKRFFEKEKLIGTVVVDSRNEVVHSGIILTLEGTVNMQLSAKSVGLFEAFYNSIKPVSLLRNVIEVAKPGKLPSGHNEIPFEVVLAPLKNRTLYESYHGVFIKIMYEIKCEMKRSLLNKDLQKTCDFLIEYKPKFINQPPIKEVPFKISSKALSQKVSGKIPNCIVTGFLKSVNCNIVDPFYGELTVENSEMPIKSIELQLVRVETCGCAEGYARDATEIQNLQIADGDVFRGISIPIYMVLPRLFTCPTLETTNFKIEFEVNLIVVFSDDHILTENFPIRVYR</sequence>
<name>A0ABM4B5A7_HYDVU</name>
<dbReference type="Pfam" id="PF03643">
    <property type="entry name" value="Vps26"/>
    <property type="match status" value="1"/>
</dbReference>
<proteinExistence type="inferred from homology"/>
<dbReference type="InterPro" id="IPR014752">
    <property type="entry name" value="Arrestin-like_C"/>
</dbReference>
<dbReference type="PANTHER" id="PTHR12233">
    <property type="entry name" value="VACUOLAR PROTEIN SORTING 26 RELATED"/>
    <property type="match status" value="1"/>
</dbReference>
<protein>
    <submittedName>
        <fullName evidence="4">Vacuolar protein sorting-associated protein 26C isoform X3</fullName>
    </submittedName>
</protein>
<evidence type="ECO:0000256" key="1">
    <source>
        <dbReference type="ARBA" id="ARBA00009100"/>
    </source>
</evidence>
<reference evidence="4" key="2">
    <citation type="submission" date="2025-08" db="UniProtKB">
        <authorList>
            <consortium name="RefSeq"/>
        </authorList>
    </citation>
    <scope>IDENTIFICATION</scope>
</reference>
<reference evidence="3" key="1">
    <citation type="submission" date="2025-05" db="UniProtKB">
        <authorList>
            <consortium name="RefSeq"/>
        </authorList>
    </citation>
    <scope>NUCLEOTIDE SEQUENCE [LARGE SCALE GENOMIC DNA]</scope>
</reference>
<dbReference type="Gene3D" id="2.60.40.640">
    <property type="match status" value="2"/>
</dbReference>
<evidence type="ECO:0000313" key="3">
    <source>
        <dbReference type="Proteomes" id="UP001652625"/>
    </source>
</evidence>
<dbReference type="InterPro" id="IPR028934">
    <property type="entry name" value="Vps26-related"/>
</dbReference>
<keyword evidence="3" id="KW-1185">Reference proteome</keyword>
<accession>A0ABM4B5A7</accession>
<evidence type="ECO:0000313" key="4">
    <source>
        <dbReference type="RefSeq" id="XP_065644027.1"/>
    </source>
</evidence>
<evidence type="ECO:0000256" key="2">
    <source>
        <dbReference type="SAM" id="MobiDB-lite"/>
    </source>
</evidence>
<dbReference type="Proteomes" id="UP001652625">
    <property type="component" value="Chromosome 01"/>
</dbReference>
<organism evidence="3 4">
    <name type="scientific">Hydra vulgaris</name>
    <name type="common">Hydra</name>
    <name type="synonym">Hydra attenuata</name>
    <dbReference type="NCBI Taxonomy" id="6087"/>
    <lineage>
        <taxon>Eukaryota</taxon>
        <taxon>Metazoa</taxon>
        <taxon>Cnidaria</taxon>
        <taxon>Hydrozoa</taxon>
        <taxon>Hydroidolina</taxon>
        <taxon>Anthoathecata</taxon>
        <taxon>Aplanulata</taxon>
        <taxon>Hydridae</taxon>
        <taxon>Hydra</taxon>
    </lineage>
</organism>
<feature type="region of interest" description="Disordered" evidence="2">
    <location>
        <begin position="1"/>
        <end position="23"/>
    </location>
</feature>
<feature type="compositionally biased region" description="Basic and acidic residues" evidence="2">
    <location>
        <begin position="1"/>
        <end position="16"/>
    </location>
</feature>
<comment type="similarity">
    <text evidence="1">Belongs to the VPS26 family.</text>
</comment>
<dbReference type="RefSeq" id="XP_065644027.1">
    <property type="nucleotide sequence ID" value="XM_065787955.1"/>
</dbReference>